<proteinExistence type="predicted"/>
<dbReference type="AlphaFoldDB" id="A0A9R1UMH7"/>
<evidence type="ECO:0000313" key="2">
    <source>
        <dbReference type="Proteomes" id="UP000235145"/>
    </source>
</evidence>
<evidence type="ECO:0000313" key="1">
    <source>
        <dbReference type="EMBL" id="KAJ0189600.1"/>
    </source>
</evidence>
<protein>
    <submittedName>
        <fullName evidence="1">Uncharacterized protein</fullName>
    </submittedName>
</protein>
<dbReference type="Gene3D" id="3.80.10.10">
    <property type="entry name" value="Ribonuclease Inhibitor"/>
    <property type="match status" value="1"/>
</dbReference>
<dbReference type="Proteomes" id="UP000235145">
    <property type="component" value="Unassembled WGS sequence"/>
</dbReference>
<reference evidence="1 2" key="1">
    <citation type="journal article" date="2017" name="Nat. Commun.">
        <title>Genome assembly with in vitro proximity ligation data and whole-genome triplication in lettuce.</title>
        <authorList>
            <person name="Reyes-Chin-Wo S."/>
            <person name="Wang Z."/>
            <person name="Yang X."/>
            <person name="Kozik A."/>
            <person name="Arikit S."/>
            <person name="Song C."/>
            <person name="Xia L."/>
            <person name="Froenicke L."/>
            <person name="Lavelle D.O."/>
            <person name="Truco M.J."/>
            <person name="Xia R."/>
            <person name="Zhu S."/>
            <person name="Xu C."/>
            <person name="Xu H."/>
            <person name="Xu X."/>
            <person name="Cox K."/>
            <person name="Korf I."/>
            <person name="Meyers B.C."/>
            <person name="Michelmore R.W."/>
        </authorList>
    </citation>
    <scope>NUCLEOTIDE SEQUENCE [LARGE SCALE GENOMIC DNA]</scope>
    <source>
        <strain evidence="2">cv. Salinas</strain>
        <tissue evidence="1">Seedlings</tissue>
    </source>
</reference>
<gene>
    <name evidence="1" type="ORF">LSAT_V11C800412310</name>
</gene>
<dbReference type="InterPro" id="IPR032675">
    <property type="entry name" value="LRR_dom_sf"/>
</dbReference>
<dbReference type="SUPFAM" id="SSF52047">
    <property type="entry name" value="RNI-like"/>
    <property type="match status" value="1"/>
</dbReference>
<sequence>MTGMFISVTVESIRSVRSHLTHNAGRPDLVETWVCKEFVVNCPKITTLVLQACKLFPSEAFELVKGFNELKYVDFSNCYSLTGAFLE</sequence>
<dbReference type="EMBL" id="NBSK02000008">
    <property type="protein sequence ID" value="KAJ0189600.1"/>
    <property type="molecule type" value="Genomic_DNA"/>
</dbReference>
<accession>A0A9R1UMH7</accession>
<organism evidence="1 2">
    <name type="scientific">Lactuca sativa</name>
    <name type="common">Garden lettuce</name>
    <dbReference type="NCBI Taxonomy" id="4236"/>
    <lineage>
        <taxon>Eukaryota</taxon>
        <taxon>Viridiplantae</taxon>
        <taxon>Streptophyta</taxon>
        <taxon>Embryophyta</taxon>
        <taxon>Tracheophyta</taxon>
        <taxon>Spermatophyta</taxon>
        <taxon>Magnoliopsida</taxon>
        <taxon>eudicotyledons</taxon>
        <taxon>Gunneridae</taxon>
        <taxon>Pentapetalae</taxon>
        <taxon>asterids</taxon>
        <taxon>campanulids</taxon>
        <taxon>Asterales</taxon>
        <taxon>Asteraceae</taxon>
        <taxon>Cichorioideae</taxon>
        <taxon>Cichorieae</taxon>
        <taxon>Lactucinae</taxon>
        <taxon>Lactuca</taxon>
    </lineage>
</organism>
<keyword evidence="2" id="KW-1185">Reference proteome</keyword>
<comment type="caution">
    <text evidence="1">The sequence shown here is derived from an EMBL/GenBank/DDBJ whole genome shotgun (WGS) entry which is preliminary data.</text>
</comment>
<name>A0A9R1UMH7_LACSA</name>